<sequence>MRLNENTKIVGKKVILVPYCASHVKKYHEWMKSPELQELTASEPLTLEEEYEMQRSWREDEDKCTFLVLCRATYEKNNDEIDALVGDTNLFLRVNDDEENGCLPVAEAEIMIAEPNARGKGYGWEAMLMLLKYAQINLGIKKFEAKIGTKNEKSLQMFNKMKFKEISRSAVFDEVTLMRFVDEDWVKWLDEQVVLQFENYKCEDLSS</sequence>
<dbReference type="Proteomes" id="UP000606786">
    <property type="component" value="Unassembled WGS sequence"/>
</dbReference>
<reference evidence="6" key="1">
    <citation type="submission" date="2013-07" db="EMBL/GenBank/DDBJ databases">
        <authorList>
            <person name="Geib S."/>
        </authorList>
    </citation>
    <scope>NUCLEOTIDE SEQUENCE</scope>
</reference>
<dbReference type="Pfam" id="PF13302">
    <property type="entry name" value="Acetyltransf_3"/>
    <property type="match status" value="1"/>
</dbReference>
<dbReference type="OrthoDB" id="5043642at2759"/>
<name>W8C168_CERCA</name>
<dbReference type="GO" id="GO:0008080">
    <property type="term" value="F:N-acetyltransferase activity"/>
    <property type="evidence" value="ECO:0007669"/>
    <property type="project" value="InterPro"/>
</dbReference>
<feature type="domain" description="N-acetyltransferase" evidence="4">
    <location>
        <begin position="14"/>
        <end position="164"/>
    </location>
</feature>
<dbReference type="GeneID" id="101448723"/>
<keyword evidence="3" id="KW-0012">Acyltransferase</keyword>
<evidence type="ECO:0000256" key="1">
    <source>
        <dbReference type="ARBA" id="ARBA00009342"/>
    </source>
</evidence>
<protein>
    <submittedName>
        <fullName evidence="5">(Mediterranean fruit fly) hypothetical protein</fullName>
    </submittedName>
    <submittedName>
        <fullName evidence="6">N-acetyltransferase 9-like protein</fullName>
    </submittedName>
</protein>
<evidence type="ECO:0000313" key="7">
    <source>
        <dbReference type="Proteomes" id="UP000606786"/>
    </source>
</evidence>
<dbReference type="InterPro" id="IPR039135">
    <property type="entry name" value="NAT9-like"/>
</dbReference>
<accession>W8C168</accession>
<dbReference type="FunFam" id="3.40.630.30:FF:000132">
    <property type="entry name" value="N-acetyltransferase 9-like protein"/>
    <property type="match status" value="1"/>
</dbReference>
<reference evidence="5" key="3">
    <citation type="submission" date="2020-11" db="EMBL/GenBank/DDBJ databases">
        <authorList>
            <person name="Whitehead M."/>
        </authorList>
    </citation>
    <scope>NUCLEOTIDE SEQUENCE</scope>
    <source>
        <strain evidence="5">EGII</strain>
    </source>
</reference>
<dbReference type="PANTHER" id="PTHR13256:SF16">
    <property type="entry name" value="ALPHA_BETA-TUBULIN-N-ACETYLTRANSFERASE 9"/>
    <property type="match status" value="1"/>
</dbReference>
<evidence type="ECO:0000313" key="5">
    <source>
        <dbReference type="EMBL" id="CAD6991523.1"/>
    </source>
</evidence>
<dbReference type="EMBL" id="GAMC01003692">
    <property type="protein sequence ID" value="JAC02864.1"/>
    <property type="molecule type" value="mRNA"/>
</dbReference>
<comment type="similarity">
    <text evidence="1">Belongs to the acetyltransferase family. GNAT subfamily.</text>
</comment>
<evidence type="ECO:0000256" key="3">
    <source>
        <dbReference type="ARBA" id="ARBA00023315"/>
    </source>
</evidence>
<dbReference type="KEGG" id="ccat:101448723"/>
<dbReference type="CTD" id="43726"/>
<evidence type="ECO:0000259" key="4">
    <source>
        <dbReference type="Pfam" id="PF13302"/>
    </source>
</evidence>
<gene>
    <name evidence="6" type="primary">NAT9</name>
    <name evidence="5" type="ORF">CCAP1982_LOCUS442</name>
</gene>
<proteinExistence type="evidence at transcript level"/>
<dbReference type="PANTHER" id="PTHR13256">
    <property type="entry name" value="N-ACETYLTRANSFERASE 9"/>
    <property type="match status" value="1"/>
</dbReference>
<dbReference type="Gene3D" id="3.40.630.30">
    <property type="match status" value="1"/>
</dbReference>
<dbReference type="AlphaFoldDB" id="W8C168"/>
<dbReference type="SUPFAM" id="SSF55729">
    <property type="entry name" value="Acyl-CoA N-acyltransferases (Nat)"/>
    <property type="match status" value="1"/>
</dbReference>
<dbReference type="InterPro" id="IPR016181">
    <property type="entry name" value="Acyl_CoA_acyltransferase"/>
</dbReference>
<keyword evidence="7" id="KW-1185">Reference proteome</keyword>
<evidence type="ECO:0000313" key="6">
    <source>
        <dbReference type="EMBL" id="JAC02864.1"/>
    </source>
</evidence>
<evidence type="ECO:0000256" key="2">
    <source>
        <dbReference type="ARBA" id="ARBA00022679"/>
    </source>
</evidence>
<reference evidence="6" key="2">
    <citation type="journal article" date="2014" name="BMC Genomics">
        <title>A genomic perspective to assessing quality of mass-reared SIT flies used in Mediterranean fruit fly (Ceratitis capitata) eradication in California.</title>
        <authorList>
            <person name="Calla B."/>
            <person name="Hall B."/>
            <person name="Hou S."/>
            <person name="Geib S.M."/>
        </authorList>
    </citation>
    <scope>NUCLEOTIDE SEQUENCE</scope>
</reference>
<keyword evidence="2 6" id="KW-0808">Transferase</keyword>
<dbReference type="EMBL" id="CAJHJT010000001">
    <property type="protein sequence ID" value="CAD6991523.1"/>
    <property type="molecule type" value="Genomic_DNA"/>
</dbReference>
<organism evidence="6">
    <name type="scientific">Ceratitis capitata</name>
    <name type="common">Mediterranean fruit fly</name>
    <name type="synonym">Tephritis capitata</name>
    <dbReference type="NCBI Taxonomy" id="7213"/>
    <lineage>
        <taxon>Eukaryota</taxon>
        <taxon>Metazoa</taxon>
        <taxon>Ecdysozoa</taxon>
        <taxon>Arthropoda</taxon>
        <taxon>Hexapoda</taxon>
        <taxon>Insecta</taxon>
        <taxon>Pterygota</taxon>
        <taxon>Neoptera</taxon>
        <taxon>Endopterygota</taxon>
        <taxon>Diptera</taxon>
        <taxon>Brachycera</taxon>
        <taxon>Muscomorpha</taxon>
        <taxon>Tephritoidea</taxon>
        <taxon>Tephritidae</taxon>
        <taxon>Ceratitis</taxon>
        <taxon>Ceratitis</taxon>
    </lineage>
</organism>
<dbReference type="InterPro" id="IPR000182">
    <property type="entry name" value="GNAT_dom"/>
</dbReference>